<dbReference type="InterPro" id="IPR036162">
    <property type="entry name" value="Resolvase-like_N_sf"/>
</dbReference>
<reference evidence="2 3" key="1">
    <citation type="submission" date="2019-01" db="EMBL/GenBank/DDBJ databases">
        <title>Coherence of Microcystis species and biogeography revealed through population genomics.</title>
        <authorList>
            <person name="Perez-Carrascal O.M."/>
            <person name="Terrat Y."/>
            <person name="Giani A."/>
            <person name="Fortin N."/>
            <person name="Tromas N."/>
            <person name="Shapiro B.J."/>
        </authorList>
    </citation>
    <scope>NUCLEOTIDE SEQUENCE [LARGE SCALE GENOMIC DNA]</scope>
    <source>
        <strain evidence="2">Ma_QC_Ca_00000000_S207</strain>
    </source>
</reference>
<accession>A0A552FHS6</accession>
<dbReference type="GO" id="GO:0000150">
    <property type="term" value="F:DNA strand exchange activity"/>
    <property type="evidence" value="ECO:0007669"/>
    <property type="project" value="InterPro"/>
</dbReference>
<dbReference type="PANTHER" id="PTHR30461:SF23">
    <property type="entry name" value="DNA RECOMBINASE-RELATED"/>
    <property type="match status" value="1"/>
</dbReference>
<evidence type="ECO:0000313" key="2">
    <source>
        <dbReference type="EMBL" id="TRU46266.1"/>
    </source>
</evidence>
<feature type="domain" description="Resolvase/invertase-type recombinase catalytic" evidence="1">
    <location>
        <begin position="23"/>
        <end position="172"/>
    </location>
</feature>
<feature type="non-terminal residue" evidence="2">
    <location>
        <position position="204"/>
    </location>
</feature>
<dbReference type="Proteomes" id="UP000320293">
    <property type="component" value="Unassembled WGS sequence"/>
</dbReference>
<name>A0A552FHS6_MICAE</name>
<dbReference type="SUPFAM" id="SSF53041">
    <property type="entry name" value="Resolvase-like"/>
    <property type="match status" value="1"/>
</dbReference>
<sequence length="204" mass="23073">MSNLIIFDNFAKGKATIKERSGNCVIYTRVSTKEQADNNMSLDTQRKYCELFAQKNGYTIMGYYGGTYESAKTDERNEFNKMLTTVKKSSQKISYIIVYSVDRFSRSGANAIYIAEQLKQQGISIISVTQPTDSSTASGSLQQNIQFIFSAYDNQLRREKCMTGTKESLLRGEWCTKPPLGYDIIRTNGVKKIVVNQTGKLLRK</sequence>
<dbReference type="PROSITE" id="PS51736">
    <property type="entry name" value="RECOMBINASES_3"/>
    <property type="match status" value="1"/>
</dbReference>
<dbReference type="EMBL" id="SFBF01000249">
    <property type="protein sequence ID" value="TRU46266.1"/>
    <property type="molecule type" value="Genomic_DNA"/>
</dbReference>
<evidence type="ECO:0000259" key="1">
    <source>
        <dbReference type="PROSITE" id="PS51736"/>
    </source>
</evidence>
<dbReference type="GO" id="GO:0003677">
    <property type="term" value="F:DNA binding"/>
    <property type="evidence" value="ECO:0007669"/>
    <property type="project" value="InterPro"/>
</dbReference>
<organism evidence="2 3">
    <name type="scientific">Microcystis aeruginosa Ma_QC_Ca_00000000_S207</name>
    <dbReference type="NCBI Taxonomy" id="2486251"/>
    <lineage>
        <taxon>Bacteria</taxon>
        <taxon>Bacillati</taxon>
        <taxon>Cyanobacteriota</taxon>
        <taxon>Cyanophyceae</taxon>
        <taxon>Oscillatoriophycideae</taxon>
        <taxon>Chroococcales</taxon>
        <taxon>Microcystaceae</taxon>
        <taxon>Microcystis</taxon>
    </lineage>
</organism>
<dbReference type="AlphaFoldDB" id="A0A552FHS6"/>
<dbReference type="InterPro" id="IPR006119">
    <property type="entry name" value="Resolv_N"/>
</dbReference>
<dbReference type="CDD" id="cd00338">
    <property type="entry name" value="Ser_Recombinase"/>
    <property type="match status" value="1"/>
</dbReference>
<dbReference type="Gene3D" id="3.40.50.1390">
    <property type="entry name" value="Resolvase, N-terminal catalytic domain"/>
    <property type="match status" value="1"/>
</dbReference>
<gene>
    <name evidence="2" type="ORF">EWV91_13040</name>
</gene>
<proteinExistence type="predicted"/>
<evidence type="ECO:0000313" key="3">
    <source>
        <dbReference type="Proteomes" id="UP000320293"/>
    </source>
</evidence>
<dbReference type="Pfam" id="PF00239">
    <property type="entry name" value="Resolvase"/>
    <property type="match status" value="1"/>
</dbReference>
<dbReference type="InterPro" id="IPR050639">
    <property type="entry name" value="SSR_resolvase"/>
</dbReference>
<dbReference type="PANTHER" id="PTHR30461">
    <property type="entry name" value="DNA-INVERTASE FROM LAMBDOID PROPHAGE"/>
    <property type="match status" value="1"/>
</dbReference>
<dbReference type="SMART" id="SM00857">
    <property type="entry name" value="Resolvase"/>
    <property type="match status" value="1"/>
</dbReference>
<comment type="caution">
    <text evidence="2">The sequence shown here is derived from an EMBL/GenBank/DDBJ whole genome shotgun (WGS) entry which is preliminary data.</text>
</comment>
<protein>
    <submittedName>
        <fullName evidence="2">Recombinase family protein</fullName>
    </submittedName>
</protein>